<dbReference type="EMBL" id="SLUN01000011">
    <property type="protein sequence ID" value="TCL69956.1"/>
    <property type="molecule type" value="Genomic_DNA"/>
</dbReference>
<dbReference type="GO" id="GO:0008168">
    <property type="term" value="F:methyltransferase activity"/>
    <property type="evidence" value="ECO:0007669"/>
    <property type="project" value="UniProtKB-KW"/>
</dbReference>
<name>A0A4R1RU23_HYDET</name>
<dbReference type="Pfam" id="PF05050">
    <property type="entry name" value="Methyltransf_21"/>
    <property type="match status" value="1"/>
</dbReference>
<evidence type="ECO:0000313" key="2">
    <source>
        <dbReference type="EMBL" id="TCL69956.1"/>
    </source>
</evidence>
<proteinExistence type="predicted"/>
<reference evidence="2 3" key="1">
    <citation type="submission" date="2019-03" db="EMBL/GenBank/DDBJ databases">
        <title>Genomic Encyclopedia of Type Strains, Phase IV (KMG-IV): sequencing the most valuable type-strain genomes for metagenomic binning, comparative biology and taxonomic classification.</title>
        <authorList>
            <person name="Goeker M."/>
        </authorList>
    </citation>
    <scope>NUCLEOTIDE SEQUENCE [LARGE SCALE GENOMIC DNA]</scope>
    <source>
        <strain evidence="2 3">LX-B</strain>
    </source>
</reference>
<sequence length="263" mass="29528">MYGIYIGNNRFLIETSLGERLLAPADDLSVSLNLMLTGVHEAPLTKYLLRNVRAGQTVIDVGANIGYFTVLLGILAGPTGQVIAYEPHPHLYSILLDNLAINYLHDRTHVFQKAVYSEEKELTLHIAKRFAGNSSIHRHGSDYFRHYPDEIIELHVAAEPLSRHLETHPFIDLIKIDIEGGEYHALLGLGPILEKKAVAQVVFELNRSMLRHDWPFLLELLHHYEDRFQLSFHSLSEGGESIPVELDGLLQSGSNPAVVMKPS</sequence>
<feature type="domain" description="Methyltransferase FkbM" evidence="1">
    <location>
        <begin position="60"/>
        <end position="227"/>
    </location>
</feature>
<dbReference type="InterPro" id="IPR029063">
    <property type="entry name" value="SAM-dependent_MTases_sf"/>
</dbReference>
<evidence type="ECO:0000259" key="1">
    <source>
        <dbReference type="Pfam" id="PF05050"/>
    </source>
</evidence>
<dbReference type="AlphaFoldDB" id="A0A4R1RU23"/>
<accession>A0A4R1RU23</accession>
<gene>
    <name evidence="2" type="ORF">EDC14_101178</name>
</gene>
<evidence type="ECO:0000313" key="3">
    <source>
        <dbReference type="Proteomes" id="UP000295008"/>
    </source>
</evidence>
<dbReference type="RefSeq" id="WP_132014279.1">
    <property type="nucleotide sequence ID" value="NZ_SLUN01000011.1"/>
</dbReference>
<dbReference type="SUPFAM" id="SSF53335">
    <property type="entry name" value="S-adenosyl-L-methionine-dependent methyltransferases"/>
    <property type="match status" value="1"/>
</dbReference>
<dbReference type="PANTHER" id="PTHR34203">
    <property type="entry name" value="METHYLTRANSFERASE, FKBM FAMILY PROTEIN"/>
    <property type="match status" value="1"/>
</dbReference>
<protein>
    <submittedName>
        <fullName evidence="2">FkbM family methyltransferase</fullName>
    </submittedName>
</protein>
<keyword evidence="2" id="KW-0489">Methyltransferase</keyword>
<comment type="caution">
    <text evidence="2">The sequence shown here is derived from an EMBL/GenBank/DDBJ whole genome shotgun (WGS) entry which is preliminary data.</text>
</comment>
<dbReference type="InterPro" id="IPR052514">
    <property type="entry name" value="SAM-dependent_MTase"/>
</dbReference>
<keyword evidence="2" id="KW-0808">Transferase</keyword>
<organism evidence="2 3">
    <name type="scientific">Hydrogenispora ethanolica</name>
    <dbReference type="NCBI Taxonomy" id="1082276"/>
    <lineage>
        <taxon>Bacteria</taxon>
        <taxon>Bacillati</taxon>
        <taxon>Bacillota</taxon>
        <taxon>Hydrogenispora</taxon>
    </lineage>
</organism>
<dbReference type="GO" id="GO:0032259">
    <property type="term" value="P:methylation"/>
    <property type="evidence" value="ECO:0007669"/>
    <property type="project" value="UniProtKB-KW"/>
</dbReference>
<dbReference type="OrthoDB" id="5329963at2"/>
<keyword evidence="3" id="KW-1185">Reference proteome</keyword>
<dbReference type="Proteomes" id="UP000295008">
    <property type="component" value="Unassembled WGS sequence"/>
</dbReference>
<dbReference type="NCBIfam" id="TIGR01444">
    <property type="entry name" value="fkbM_fam"/>
    <property type="match status" value="1"/>
</dbReference>
<dbReference type="InterPro" id="IPR006342">
    <property type="entry name" value="FkbM_mtfrase"/>
</dbReference>
<dbReference type="PANTHER" id="PTHR34203:SF15">
    <property type="entry name" value="SLL1173 PROTEIN"/>
    <property type="match status" value="1"/>
</dbReference>
<dbReference type="Gene3D" id="3.40.50.150">
    <property type="entry name" value="Vaccinia Virus protein VP39"/>
    <property type="match status" value="1"/>
</dbReference>